<dbReference type="Pfam" id="PF01323">
    <property type="entry name" value="DSBA"/>
    <property type="match status" value="1"/>
</dbReference>
<keyword evidence="3" id="KW-1185">Reference proteome</keyword>
<organism evidence="2 3">
    <name type="scientific">Pinibacter aurantiacus</name>
    <dbReference type="NCBI Taxonomy" id="2851599"/>
    <lineage>
        <taxon>Bacteria</taxon>
        <taxon>Pseudomonadati</taxon>
        <taxon>Bacteroidota</taxon>
        <taxon>Chitinophagia</taxon>
        <taxon>Chitinophagales</taxon>
        <taxon>Chitinophagaceae</taxon>
        <taxon>Pinibacter</taxon>
    </lineage>
</organism>
<dbReference type="InterPro" id="IPR001853">
    <property type="entry name" value="DSBA-like_thioredoxin_dom"/>
</dbReference>
<dbReference type="EMBL" id="JAHSPG010000001">
    <property type="protein sequence ID" value="MBV4355788.1"/>
    <property type="molecule type" value="Genomic_DNA"/>
</dbReference>
<feature type="domain" description="DSBA-like thioredoxin" evidence="1">
    <location>
        <begin position="3"/>
        <end position="204"/>
    </location>
</feature>
<accession>A0A9E2W332</accession>
<reference evidence="2" key="1">
    <citation type="submission" date="2021-06" db="EMBL/GenBank/DDBJ databases">
        <authorList>
            <person name="Huq M.A."/>
        </authorList>
    </citation>
    <scope>NUCLEOTIDE SEQUENCE</scope>
    <source>
        <strain evidence="2">MAH-26</strain>
    </source>
</reference>
<evidence type="ECO:0000259" key="1">
    <source>
        <dbReference type="Pfam" id="PF01323"/>
    </source>
</evidence>
<evidence type="ECO:0000313" key="2">
    <source>
        <dbReference type="EMBL" id="MBV4355788.1"/>
    </source>
</evidence>
<sequence length="235" mass="26250">MKIDIWSDVRCPFCYIGKRKFENALEQFAHKDKVEIEWHSFELDPTVVTDTNKNVYDYLAEIKGQSREWSVKMHEHVTKSAAEVGLQYDFDKAVIANSFDAHRLIQFAKTKGLGDEAEEVLFKAYFTEGKNIADHAVLIALGESLGLDKQETTEMLAGSAFTNEVKADGQVAQRIGVNGVPFFVIDNKYGISGAQPSELFLEALETSWKETQPAIEIISNNNNEGTVCSTDGECI</sequence>
<dbReference type="CDD" id="cd03024">
    <property type="entry name" value="DsbA_FrnE"/>
    <property type="match status" value="1"/>
</dbReference>
<protein>
    <submittedName>
        <fullName evidence="2">DsbA family oxidoreductase</fullName>
    </submittedName>
</protein>
<comment type="caution">
    <text evidence="2">The sequence shown here is derived from an EMBL/GenBank/DDBJ whole genome shotgun (WGS) entry which is preliminary data.</text>
</comment>
<name>A0A9E2W332_9BACT</name>
<dbReference type="Proteomes" id="UP000812270">
    <property type="component" value="Unassembled WGS sequence"/>
</dbReference>
<dbReference type="PANTHER" id="PTHR13887">
    <property type="entry name" value="GLUTATHIONE S-TRANSFERASE KAPPA"/>
    <property type="match status" value="1"/>
</dbReference>
<gene>
    <name evidence="2" type="ORF">KTO63_01420</name>
</gene>
<dbReference type="AlphaFoldDB" id="A0A9E2W332"/>
<dbReference type="PANTHER" id="PTHR13887:SF41">
    <property type="entry name" value="THIOREDOXIN SUPERFAMILY PROTEIN"/>
    <property type="match status" value="1"/>
</dbReference>
<dbReference type="GO" id="GO:0016491">
    <property type="term" value="F:oxidoreductase activity"/>
    <property type="evidence" value="ECO:0007669"/>
    <property type="project" value="InterPro"/>
</dbReference>
<proteinExistence type="predicted"/>
<evidence type="ECO:0000313" key="3">
    <source>
        <dbReference type="Proteomes" id="UP000812270"/>
    </source>
</evidence>